<feature type="transmembrane region" description="Helical" evidence="1">
    <location>
        <begin position="12"/>
        <end position="37"/>
    </location>
</feature>
<keyword evidence="1" id="KW-0812">Transmembrane</keyword>
<comment type="caution">
    <text evidence="2">The sequence shown here is derived from an EMBL/GenBank/DDBJ whole genome shotgun (WGS) entry which is preliminary data.</text>
</comment>
<keyword evidence="1" id="KW-0472">Membrane</keyword>
<gene>
    <name evidence="2" type="ORF">EVA_14909</name>
</gene>
<protein>
    <submittedName>
        <fullName evidence="2">Uncharacterized protein</fullName>
    </submittedName>
</protein>
<keyword evidence="1" id="KW-1133">Transmembrane helix</keyword>
<dbReference type="EMBL" id="AMCI01004998">
    <property type="protein sequence ID" value="EJW96985.1"/>
    <property type="molecule type" value="Genomic_DNA"/>
</dbReference>
<dbReference type="AlphaFoldDB" id="J9CAM7"/>
<evidence type="ECO:0000256" key="1">
    <source>
        <dbReference type="SAM" id="Phobius"/>
    </source>
</evidence>
<accession>J9CAM7</accession>
<name>J9CAM7_9ZZZZ</name>
<reference evidence="2" key="1">
    <citation type="journal article" date="2012" name="PLoS ONE">
        <title>Gene sets for utilization of primary and secondary nutrition supplies in the distal gut of endangered iberian lynx.</title>
        <authorList>
            <person name="Alcaide M."/>
            <person name="Messina E."/>
            <person name="Richter M."/>
            <person name="Bargiela R."/>
            <person name="Peplies J."/>
            <person name="Huws S.A."/>
            <person name="Newbold C.J."/>
            <person name="Golyshin P.N."/>
            <person name="Simon M.A."/>
            <person name="Lopez G."/>
            <person name="Yakimov M.M."/>
            <person name="Ferrer M."/>
        </authorList>
    </citation>
    <scope>NUCLEOTIDE SEQUENCE</scope>
</reference>
<sequence>MMDLSTIKMKGFTMYTSLFYGLATILWILDLSIWRVWKFAKN</sequence>
<proteinExistence type="predicted"/>
<organism evidence="2">
    <name type="scientific">gut metagenome</name>
    <dbReference type="NCBI Taxonomy" id="749906"/>
    <lineage>
        <taxon>unclassified sequences</taxon>
        <taxon>metagenomes</taxon>
        <taxon>organismal metagenomes</taxon>
    </lineage>
</organism>
<evidence type="ECO:0000313" key="2">
    <source>
        <dbReference type="EMBL" id="EJW96985.1"/>
    </source>
</evidence>